<feature type="region of interest" description="Disordered" evidence="1">
    <location>
        <begin position="97"/>
        <end position="162"/>
    </location>
</feature>
<feature type="compositionally biased region" description="Basic and acidic residues" evidence="1">
    <location>
        <begin position="142"/>
        <end position="162"/>
    </location>
</feature>
<accession>A0A1M5ITY7</accession>
<dbReference type="Proteomes" id="UP000184501">
    <property type="component" value="Unassembled WGS sequence"/>
</dbReference>
<organism evidence="3 4">
    <name type="scientific">Streptoalloteichus hindustanus</name>
    <dbReference type="NCBI Taxonomy" id="2017"/>
    <lineage>
        <taxon>Bacteria</taxon>
        <taxon>Bacillati</taxon>
        <taxon>Actinomycetota</taxon>
        <taxon>Actinomycetes</taxon>
        <taxon>Pseudonocardiales</taxon>
        <taxon>Pseudonocardiaceae</taxon>
        <taxon>Streptoalloteichus</taxon>
    </lineage>
</organism>
<feature type="compositionally biased region" description="Basic residues" evidence="1">
    <location>
        <begin position="99"/>
        <end position="141"/>
    </location>
</feature>
<dbReference type="RefSeq" id="WP_073486904.1">
    <property type="nucleotide sequence ID" value="NZ_FQVN01000008.1"/>
</dbReference>
<evidence type="ECO:0000256" key="1">
    <source>
        <dbReference type="SAM" id="MobiDB-lite"/>
    </source>
</evidence>
<proteinExistence type="predicted"/>
<keyword evidence="4" id="KW-1185">Reference proteome</keyword>
<evidence type="ECO:0000313" key="4">
    <source>
        <dbReference type="Proteomes" id="UP000184501"/>
    </source>
</evidence>
<keyword evidence="2" id="KW-0732">Signal</keyword>
<dbReference type="AlphaFoldDB" id="A0A1M5ITY7"/>
<evidence type="ECO:0000256" key="2">
    <source>
        <dbReference type="SAM" id="SignalP"/>
    </source>
</evidence>
<evidence type="ECO:0008006" key="5">
    <source>
        <dbReference type="Google" id="ProtNLM"/>
    </source>
</evidence>
<name>A0A1M5ITY7_STRHI</name>
<dbReference type="STRING" id="2017.SAMN05444320_1084"/>
<protein>
    <recommendedName>
        <fullName evidence="5">Small secreted domain</fullName>
    </recommendedName>
</protein>
<feature type="chain" id="PRO_5011957246" description="Small secreted domain" evidence="2">
    <location>
        <begin position="26"/>
        <end position="162"/>
    </location>
</feature>
<sequence>MLKKTVGVVAAAAGAMAMLASPALASGSEDNDWNGSLNLVDENQIQVPIGICENNIGIIAVVAPILSPMFMESCSASVATMEESDHIHVKDTQHDFHKHDHYGHGHGHHGHGHGGHGHGGHGHGHGHGGHGGHGHGGHHKKQGDFDKKQGDFDKKHKHHKEG</sequence>
<reference evidence="3 4" key="1">
    <citation type="submission" date="2016-11" db="EMBL/GenBank/DDBJ databases">
        <authorList>
            <person name="Jaros S."/>
            <person name="Januszkiewicz K."/>
            <person name="Wedrychowicz H."/>
        </authorList>
    </citation>
    <scope>NUCLEOTIDE SEQUENCE [LARGE SCALE GENOMIC DNA]</scope>
    <source>
        <strain evidence="3 4">DSM 44523</strain>
    </source>
</reference>
<gene>
    <name evidence="3" type="ORF">SAMN05444320_1084</name>
</gene>
<evidence type="ECO:0000313" key="3">
    <source>
        <dbReference type="EMBL" id="SHG31794.1"/>
    </source>
</evidence>
<dbReference type="EMBL" id="FQVN01000008">
    <property type="protein sequence ID" value="SHG31794.1"/>
    <property type="molecule type" value="Genomic_DNA"/>
</dbReference>
<feature type="signal peptide" evidence="2">
    <location>
        <begin position="1"/>
        <end position="25"/>
    </location>
</feature>